<protein>
    <submittedName>
        <fullName evidence="1">Uncharacterized protein</fullName>
    </submittedName>
</protein>
<reference evidence="2" key="1">
    <citation type="submission" date="2017-09" db="EMBL/GenBank/DDBJ databases">
        <authorList>
            <person name="Varghese N."/>
            <person name="Submissions S."/>
        </authorList>
    </citation>
    <scope>NUCLEOTIDE SEQUENCE [LARGE SCALE GENOMIC DNA]</scope>
    <source>
        <strain evidence="2">DSM 25885</strain>
    </source>
</reference>
<organism evidence="1 2">
    <name type="scientific">Flagellimonas pacifica</name>
    <dbReference type="NCBI Taxonomy" id="1247520"/>
    <lineage>
        <taxon>Bacteria</taxon>
        <taxon>Pseudomonadati</taxon>
        <taxon>Bacteroidota</taxon>
        <taxon>Flavobacteriia</taxon>
        <taxon>Flavobacteriales</taxon>
        <taxon>Flavobacteriaceae</taxon>
        <taxon>Flagellimonas</taxon>
    </lineage>
</organism>
<sequence>MAQYAPDLLSKIQVNLPMNLLNKYLHNQQKSLHSKYTGILDRLLCFKEIFILSSPDCASGNNSRIFIRIVH</sequence>
<gene>
    <name evidence="1" type="ORF">SAMN06265377_0471</name>
</gene>
<evidence type="ECO:0000313" key="1">
    <source>
        <dbReference type="EMBL" id="SNY94811.1"/>
    </source>
</evidence>
<dbReference type="EMBL" id="OBEH01000001">
    <property type="protein sequence ID" value="SNY94811.1"/>
    <property type="molecule type" value="Genomic_DNA"/>
</dbReference>
<accession>A0A285MH54</accession>
<evidence type="ECO:0000313" key="2">
    <source>
        <dbReference type="Proteomes" id="UP000219048"/>
    </source>
</evidence>
<dbReference type="AlphaFoldDB" id="A0A285MH54"/>
<keyword evidence="2" id="KW-1185">Reference proteome</keyword>
<proteinExistence type="predicted"/>
<name>A0A285MH54_9FLAO</name>
<dbReference type="Proteomes" id="UP000219048">
    <property type="component" value="Unassembled WGS sequence"/>
</dbReference>